<dbReference type="EMBL" id="LSRX01000635">
    <property type="protein sequence ID" value="OLP92116.1"/>
    <property type="molecule type" value="Genomic_DNA"/>
</dbReference>
<feature type="region of interest" description="Disordered" evidence="2">
    <location>
        <begin position="381"/>
        <end position="413"/>
    </location>
</feature>
<reference evidence="3 4" key="1">
    <citation type="submission" date="2016-02" db="EMBL/GenBank/DDBJ databases">
        <title>Genome analysis of coral dinoflagellate symbionts highlights evolutionary adaptations to a symbiotic lifestyle.</title>
        <authorList>
            <person name="Aranda M."/>
            <person name="Li Y."/>
            <person name="Liew Y.J."/>
            <person name="Baumgarten S."/>
            <person name="Simakov O."/>
            <person name="Wilson M."/>
            <person name="Piel J."/>
            <person name="Ashoor H."/>
            <person name="Bougouffa S."/>
            <person name="Bajic V.B."/>
            <person name="Ryu T."/>
            <person name="Ravasi T."/>
            <person name="Bayer T."/>
            <person name="Micklem G."/>
            <person name="Kim H."/>
            <person name="Bhak J."/>
            <person name="Lajeunesse T.C."/>
            <person name="Voolstra C.R."/>
        </authorList>
    </citation>
    <scope>NUCLEOTIDE SEQUENCE [LARGE SCALE GENOMIC DNA]</scope>
    <source>
        <strain evidence="3 4">CCMP2467</strain>
    </source>
</reference>
<keyword evidence="4" id="KW-1185">Reference proteome</keyword>
<accession>A0A1Q9DA93</accession>
<keyword evidence="1" id="KW-0175">Coiled coil</keyword>
<dbReference type="Gene3D" id="1.10.287.1490">
    <property type="match status" value="1"/>
</dbReference>
<feature type="compositionally biased region" description="Polar residues" evidence="2">
    <location>
        <begin position="385"/>
        <end position="397"/>
    </location>
</feature>
<sequence length="425" mass="46778">MELRALVTYVSIWTMAEATGIMVTRAGDQPRRPGAALAAALCAAAAEHSEAHPVEKLRHKEPDDAARTERSAVPLAIRRLEQQLEVERRQMERKLEKLEKRLEEVACTSAASGRWAELQGHVDGLADAVQSLIRGQLPQGGPPGVEATGNRVGNDSAVWKRFDILEVKLQQLEESRGKFIDLQSQSDKVTAQIADLDSKLLQLVGRLAQVERGAPHVSERTSEVLGPSLQGIHEAMEQLALRVQHVEEPSGLAETCQQVSVQMDLLRNELEEHTAMLEDQVAELDARMQTFGSEIQDLVQTQEARLQVDSVGERALRLALRAQRAVTAQDFSEDAREMREELTEMSEELTSLWQRVQSSELGLDSMAEAVGRICEELSQLKSRRSAVTQPTSGSPASSRLAEAVRGGRDRDSIEGSLGAKLLALR</sequence>
<evidence type="ECO:0000313" key="3">
    <source>
        <dbReference type="EMBL" id="OLP92116.1"/>
    </source>
</evidence>
<evidence type="ECO:0000256" key="2">
    <source>
        <dbReference type="SAM" id="MobiDB-lite"/>
    </source>
</evidence>
<organism evidence="3 4">
    <name type="scientific">Symbiodinium microadriaticum</name>
    <name type="common">Dinoflagellate</name>
    <name type="synonym">Zooxanthella microadriatica</name>
    <dbReference type="NCBI Taxonomy" id="2951"/>
    <lineage>
        <taxon>Eukaryota</taxon>
        <taxon>Sar</taxon>
        <taxon>Alveolata</taxon>
        <taxon>Dinophyceae</taxon>
        <taxon>Suessiales</taxon>
        <taxon>Symbiodiniaceae</taxon>
        <taxon>Symbiodinium</taxon>
    </lineage>
</organism>
<feature type="coiled-coil region" evidence="1">
    <location>
        <begin position="256"/>
        <end position="287"/>
    </location>
</feature>
<proteinExistence type="predicted"/>
<gene>
    <name evidence="3" type="ORF">AK812_SmicGene26135</name>
</gene>
<dbReference type="AlphaFoldDB" id="A0A1Q9DA93"/>
<evidence type="ECO:0000256" key="1">
    <source>
        <dbReference type="SAM" id="Coils"/>
    </source>
</evidence>
<dbReference type="OrthoDB" id="432734at2759"/>
<name>A0A1Q9DA93_SYMMI</name>
<dbReference type="Proteomes" id="UP000186817">
    <property type="component" value="Unassembled WGS sequence"/>
</dbReference>
<protein>
    <submittedName>
        <fullName evidence="3">Uncharacterized protein</fullName>
    </submittedName>
</protein>
<evidence type="ECO:0000313" key="4">
    <source>
        <dbReference type="Proteomes" id="UP000186817"/>
    </source>
</evidence>
<feature type="coiled-coil region" evidence="1">
    <location>
        <begin position="77"/>
        <end position="108"/>
    </location>
</feature>
<comment type="caution">
    <text evidence="3">The sequence shown here is derived from an EMBL/GenBank/DDBJ whole genome shotgun (WGS) entry which is preliminary data.</text>
</comment>
<feature type="region of interest" description="Disordered" evidence="2">
    <location>
        <begin position="49"/>
        <end position="69"/>
    </location>
</feature>